<keyword evidence="2" id="KW-1185">Reference proteome</keyword>
<gene>
    <name evidence="1" type="ORF">CLUMA_CG017125</name>
</gene>
<name>A0A1J1IUZ7_9DIPT</name>
<sequence length="61" mass="7235">MKRKIPKERFVKFFKADESYRKIALLHPHIQVVSFTQIVECLKITLWNKVVDNKMSSLTSL</sequence>
<dbReference type="AlphaFoldDB" id="A0A1J1IUZ7"/>
<evidence type="ECO:0000313" key="1">
    <source>
        <dbReference type="EMBL" id="CRL04007.1"/>
    </source>
</evidence>
<dbReference type="EMBL" id="CVRI01000061">
    <property type="protein sequence ID" value="CRL04007.1"/>
    <property type="molecule type" value="Genomic_DNA"/>
</dbReference>
<accession>A0A1J1IUZ7</accession>
<protein>
    <submittedName>
        <fullName evidence="1">CLUMA_CG017125, isoform A</fullName>
    </submittedName>
</protein>
<proteinExistence type="predicted"/>
<dbReference type="Proteomes" id="UP000183832">
    <property type="component" value="Unassembled WGS sequence"/>
</dbReference>
<organism evidence="1 2">
    <name type="scientific">Clunio marinus</name>
    <dbReference type="NCBI Taxonomy" id="568069"/>
    <lineage>
        <taxon>Eukaryota</taxon>
        <taxon>Metazoa</taxon>
        <taxon>Ecdysozoa</taxon>
        <taxon>Arthropoda</taxon>
        <taxon>Hexapoda</taxon>
        <taxon>Insecta</taxon>
        <taxon>Pterygota</taxon>
        <taxon>Neoptera</taxon>
        <taxon>Endopterygota</taxon>
        <taxon>Diptera</taxon>
        <taxon>Nematocera</taxon>
        <taxon>Chironomoidea</taxon>
        <taxon>Chironomidae</taxon>
        <taxon>Clunio</taxon>
    </lineage>
</organism>
<reference evidence="1 2" key="1">
    <citation type="submission" date="2015-04" db="EMBL/GenBank/DDBJ databases">
        <authorList>
            <person name="Syromyatnikov M.Y."/>
            <person name="Popov V.N."/>
        </authorList>
    </citation>
    <scope>NUCLEOTIDE SEQUENCE [LARGE SCALE GENOMIC DNA]</scope>
</reference>
<evidence type="ECO:0000313" key="2">
    <source>
        <dbReference type="Proteomes" id="UP000183832"/>
    </source>
</evidence>